<dbReference type="AlphaFoldDB" id="A0AAV7LXJ3"/>
<proteinExistence type="predicted"/>
<dbReference type="Proteomes" id="UP001066276">
    <property type="component" value="Chromosome 10"/>
</dbReference>
<feature type="compositionally biased region" description="Polar residues" evidence="1">
    <location>
        <begin position="1"/>
        <end position="10"/>
    </location>
</feature>
<keyword evidence="3" id="KW-1185">Reference proteome</keyword>
<reference evidence="2" key="1">
    <citation type="journal article" date="2022" name="bioRxiv">
        <title>Sequencing and chromosome-scale assembly of the giantPleurodeles waltlgenome.</title>
        <authorList>
            <person name="Brown T."/>
            <person name="Elewa A."/>
            <person name="Iarovenko S."/>
            <person name="Subramanian E."/>
            <person name="Araus A.J."/>
            <person name="Petzold A."/>
            <person name="Susuki M."/>
            <person name="Suzuki K.-i.T."/>
            <person name="Hayashi T."/>
            <person name="Toyoda A."/>
            <person name="Oliveira C."/>
            <person name="Osipova E."/>
            <person name="Leigh N.D."/>
            <person name="Simon A."/>
            <person name="Yun M.H."/>
        </authorList>
    </citation>
    <scope>NUCLEOTIDE SEQUENCE</scope>
    <source>
        <strain evidence="2">20211129_DDA</strain>
        <tissue evidence="2">Liver</tissue>
    </source>
</reference>
<sequence length="111" mass="12287">MQYCTLSTCTRPGKHRSERREPRLQTTDSTDSINHRPRGTRGSHEGGASDAPQLMTTAATASSVHQTQEGPQAAWSAHHSTQHMQTTEERIECVNYTPAAYDVNAWPAPQK</sequence>
<comment type="caution">
    <text evidence="2">The sequence shown here is derived from an EMBL/GenBank/DDBJ whole genome shotgun (WGS) entry which is preliminary data.</text>
</comment>
<feature type="region of interest" description="Disordered" evidence="1">
    <location>
        <begin position="1"/>
        <end position="86"/>
    </location>
</feature>
<evidence type="ECO:0000256" key="1">
    <source>
        <dbReference type="SAM" id="MobiDB-lite"/>
    </source>
</evidence>
<evidence type="ECO:0000313" key="2">
    <source>
        <dbReference type="EMBL" id="KAJ1095519.1"/>
    </source>
</evidence>
<organism evidence="2 3">
    <name type="scientific">Pleurodeles waltl</name>
    <name type="common">Iberian ribbed newt</name>
    <dbReference type="NCBI Taxonomy" id="8319"/>
    <lineage>
        <taxon>Eukaryota</taxon>
        <taxon>Metazoa</taxon>
        <taxon>Chordata</taxon>
        <taxon>Craniata</taxon>
        <taxon>Vertebrata</taxon>
        <taxon>Euteleostomi</taxon>
        <taxon>Amphibia</taxon>
        <taxon>Batrachia</taxon>
        <taxon>Caudata</taxon>
        <taxon>Salamandroidea</taxon>
        <taxon>Salamandridae</taxon>
        <taxon>Pleurodelinae</taxon>
        <taxon>Pleurodeles</taxon>
    </lineage>
</organism>
<gene>
    <name evidence="2" type="ORF">NDU88_000681</name>
</gene>
<feature type="compositionally biased region" description="Polar residues" evidence="1">
    <location>
        <begin position="54"/>
        <end position="70"/>
    </location>
</feature>
<accession>A0AAV7LXJ3</accession>
<evidence type="ECO:0000313" key="3">
    <source>
        <dbReference type="Proteomes" id="UP001066276"/>
    </source>
</evidence>
<protein>
    <submittedName>
        <fullName evidence="2">Uncharacterized protein</fullName>
    </submittedName>
</protein>
<name>A0AAV7LXJ3_PLEWA</name>
<dbReference type="EMBL" id="JANPWB010000014">
    <property type="protein sequence ID" value="KAJ1095519.1"/>
    <property type="molecule type" value="Genomic_DNA"/>
</dbReference>